<evidence type="ECO:0000313" key="2">
    <source>
        <dbReference type="EMBL" id="HIR61563.1"/>
    </source>
</evidence>
<name>A0A9D1DZ08_9FIRM</name>
<comment type="caution">
    <text evidence="2">The sequence shown here is derived from an EMBL/GenBank/DDBJ whole genome shotgun (WGS) entry which is preliminary data.</text>
</comment>
<dbReference type="EMBL" id="DVHA01000272">
    <property type="protein sequence ID" value="HIR61563.1"/>
    <property type="molecule type" value="Genomic_DNA"/>
</dbReference>
<reference evidence="2" key="1">
    <citation type="submission" date="2020-10" db="EMBL/GenBank/DDBJ databases">
        <authorList>
            <person name="Gilroy R."/>
        </authorList>
    </citation>
    <scope>NUCLEOTIDE SEQUENCE</scope>
    <source>
        <strain evidence="2">CHK189-12415</strain>
    </source>
</reference>
<organism evidence="2 3">
    <name type="scientific">Candidatus Faecivivens stercoravium</name>
    <dbReference type="NCBI Taxonomy" id="2840803"/>
    <lineage>
        <taxon>Bacteria</taxon>
        <taxon>Bacillati</taxon>
        <taxon>Bacillota</taxon>
        <taxon>Clostridia</taxon>
        <taxon>Eubacteriales</taxon>
        <taxon>Oscillospiraceae</taxon>
        <taxon>Oscillospiraceae incertae sedis</taxon>
        <taxon>Candidatus Faecivivens</taxon>
    </lineage>
</organism>
<feature type="transmembrane region" description="Helical" evidence="1">
    <location>
        <begin position="21"/>
        <end position="42"/>
    </location>
</feature>
<evidence type="ECO:0000256" key="1">
    <source>
        <dbReference type="SAM" id="Phobius"/>
    </source>
</evidence>
<proteinExistence type="predicted"/>
<keyword evidence="1" id="KW-0472">Membrane</keyword>
<protein>
    <submittedName>
        <fullName evidence="2">Uncharacterized protein</fullName>
    </submittedName>
</protein>
<keyword evidence="1" id="KW-0812">Transmembrane</keyword>
<sequence>MNTRPVFVEKKMLKQHGIRRLFGAGALFFGLFLLVAVVSWVFREEVYQPGGYGSGNELAQYLEENGADVRRGSGENPYGDGMDGVHHVQRWTLSGGAWDDLPEEDRSFLMIFADSPAVLDEWTENLSPSGGRLFVRTGVFTFRTIELGYDESRRVWEDGHHLIYYNGGQERVAELLDGYAGEPIAHGRWQDSPEMVSKIAAAARMLVTWKDFGYLMVCIVAGALAAVCLFFALRPPKERAPGDLTAFSTRMEQEGVTLVAFGKLTGGPYGELPGQERLMAWLVWKGNREYEREVREAERQMGLSFPENLLAVYFFPSHRKAAEASHRIAPAGDRLKDGGVPLGFSYRRRVYRAGKLIAYYAGEERAVYEALEKICGKPFAGIGVRKGTEE</sequence>
<dbReference type="Proteomes" id="UP000824241">
    <property type="component" value="Unassembled WGS sequence"/>
</dbReference>
<gene>
    <name evidence="2" type="ORF">IAB37_08330</name>
</gene>
<reference evidence="2" key="2">
    <citation type="journal article" date="2021" name="PeerJ">
        <title>Extensive microbial diversity within the chicken gut microbiome revealed by metagenomics and culture.</title>
        <authorList>
            <person name="Gilroy R."/>
            <person name="Ravi A."/>
            <person name="Getino M."/>
            <person name="Pursley I."/>
            <person name="Horton D.L."/>
            <person name="Alikhan N.F."/>
            <person name="Baker D."/>
            <person name="Gharbi K."/>
            <person name="Hall N."/>
            <person name="Watson M."/>
            <person name="Adriaenssens E.M."/>
            <person name="Foster-Nyarko E."/>
            <person name="Jarju S."/>
            <person name="Secka A."/>
            <person name="Antonio M."/>
            <person name="Oren A."/>
            <person name="Chaudhuri R.R."/>
            <person name="La Ragione R."/>
            <person name="Hildebrand F."/>
            <person name="Pallen M.J."/>
        </authorList>
    </citation>
    <scope>NUCLEOTIDE SEQUENCE</scope>
    <source>
        <strain evidence="2">CHK189-12415</strain>
    </source>
</reference>
<feature type="transmembrane region" description="Helical" evidence="1">
    <location>
        <begin position="212"/>
        <end position="233"/>
    </location>
</feature>
<accession>A0A9D1DZ08</accession>
<dbReference type="AlphaFoldDB" id="A0A9D1DZ08"/>
<keyword evidence="1" id="KW-1133">Transmembrane helix</keyword>
<evidence type="ECO:0000313" key="3">
    <source>
        <dbReference type="Proteomes" id="UP000824241"/>
    </source>
</evidence>